<feature type="compositionally biased region" description="Polar residues" evidence="1">
    <location>
        <begin position="30"/>
        <end position="46"/>
    </location>
</feature>
<feature type="region of interest" description="Disordered" evidence="1">
    <location>
        <begin position="28"/>
        <end position="53"/>
    </location>
</feature>
<accession>A0A4D6MS15</accession>
<dbReference type="Proteomes" id="UP000501690">
    <property type="component" value="Linkage Group LG8"/>
</dbReference>
<sequence>MDGQALTTAGSGNSNGKRRQYWEAVAAAESTENNDNRGSFRLPTSENPRRRDGGCLNEERLCGRAAVVAVRRGGVDDDGGVEWRRDENANKKQGIEEARRQKGEMRRKPLLGKKTVLHRLCGGTDVIHGIPTSS</sequence>
<proteinExistence type="predicted"/>
<evidence type="ECO:0000256" key="1">
    <source>
        <dbReference type="SAM" id="MobiDB-lite"/>
    </source>
</evidence>
<evidence type="ECO:0000313" key="3">
    <source>
        <dbReference type="Proteomes" id="UP000501690"/>
    </source>
</evidence>
<keyword evidence="3" id="KW-1185">Reference proteome</keyword>
<evidence type="ECO:0000313" key="2">
    <source>
        <dbReference type="EMBL" id="QCE03868.1"/>
    </source>
</evidence>
<reference evidence="2 3" key="1">
    <citation type="submission" date="2019-04" db="EMBL/GenBank/DDBJ databases">
        <title>An improved genome assembly and genetic linkage map for asparagus bean, Vigna unguiculata ssp. sesquipedialis.</title>
        <authorList>
            <person name="Xia Q."/>
            <person name="Zhang R."/>
            <person name="Dong Y."/>
        </authorList>
    </citation>
    <scope>NUCLEOTIDE SEQUENCE [LARGE SCALE GENOMIC DNA]</scope>
    <source>
        <tissue evidence="2">Leaf</tissue>
    </source>
</reference>
<dbReference type="AlphaFoldDB" id="A0A4D6MS15"/>
<name>A0A4D6MS15_VIGUN</name>
<gene>
    <name evidence="2" type="ORF">DEO72_LG8g1897</name>
</gene>
<protein>
    <submittedName>
        <fullName evidence="2">Uncharacterized protein</fullName>
    </submittedName>
</protein>
<organism evidence="2 3">
    <name type="scientific">Vigna unguiculata</name>
    <name type="common">Cowpea</name>
    <dbReference type="NCBI Taxonomy" id="3917"/>
    <lineage>
        <taxon>Eukaryota</taxon>
        <taxon>Viridiplantae</taxon>
        <taxon>Streptophyta</taxon>
        <taxon>Embryophyta</taxon>
        <taxon>Tracheophyta</taxon>
        <taxon>Spermatophyta</taxon>
        <taxon>Magnoliopsida</taxon>
        <taxon>eudicotyledons</taxon>
        <taxon>Gunneridae</taxon>
        <taxon>Pentapetalae</taxon>
        <taxon>rosids</taxon>
        <taxon>fabids</taxon>
        <taxon>Fabales</taxon>
        <taxon>Fabaceae</taxon>
        <taxon>Papilionoideae</taxon>
        <taxon>50 kb inversion clade</taxon>
        <taxon>NPAAA clade</taxon>
        <taxon>indigoferoid/millettioid clade</taxon>
        <taxon>Phaseoleae</taxon>
        <taxon>Vigna</taxon>
    </lineage>
</organism>
<dbReference type="EMBL" id="CP039352">
    <property type="protein sequence ID" value="QCE03868.1"/>
    <property type="molecule type" value="Genomic_DNA"/>
</dbReference>